<dbReference type="InterPro" id="IPR008901">
    <property type="entry name" value="ACER"/>
</dbReference>
<dbReference type="GO" id="GO:0046513">
    <property type="term" value="P:ceramide biosynthetic process"/>
    <property type="evidence" value="ECO:0007669"/>
    <property type="project" value="TreeGrafter"/>
</dbReference>
<dbReference type="OrthoDB" id="187171at2759"/>
<dbReference type="Pfam" id="PF05875">
    <property type="entry name" value="Ceramidase"/>
    <property type="match status" value="1"/>
</dbReference>
<evidence type="ECO:0000256" key="6">
    <source>
        <dbReference type="ARBA" id="ARBA00023136"/>
    </source>
</evidence>
<feature type="binding site" evidence="8">
    <location>
        <position position="239"/>
    </location>
    <ligand>
        <name>Zn(2+)</name>
        <dbReference type="ChEBI" id="CHEBI:29105"/>
        <note>catalytic</note>
    </ligand>
</feature>
<keyword evidence="4" id="KW-0378">Hydrolase</keyword>
<evidence type="ECO:0000256" key="8">
    <source>
        <dbReference type="PIRSR" id="PIRSR608901-2"/>
    </source>
</evidence>
<dbReference type="Proteomes" id="UP000320762">
    <property type="component" value="Unassembled WGS sequence"/>
</dbReference>
<feature type="binding site" evidence="7">
    <location>
        <position position="38"/>
    </location>
    <ligand>
        <name>Ca(2+)</name>
        <dbReference type="ChEBI" id="CHEBI:29108"/>
    </ligand>
</feature>
<evidence type="ECO:0000256" key="9">
    <source>
        <dbReference type="SAM" id="Phobius"/>
    </source>
</evidence>
<dbReference type="STRING" id="97359.A0A550CML9"/>
<keyword evidence="11" id="KW-1185">Reference proteome</keyword>
<feature type="binding site" evidence="7">
    <location>
        <position position="29"/>
    </location>
    <ligand>
        <name>Ca(2+)</name>
        <dbReference type="ChEBI" id="CHEBI:29108"/>
    </ligand>
</feature>
<feature type="transmembrane region" description="Helical" evidence="9">
    <location>
        <begin position="237"/>
        <end position="260"/>
    </location>
</feature>
<keyword evidence="3 9" id="KW-0812">Transmembrane</keyword>
<feature type="transmembrane region" description="Helical" evidence="9">
    <location>
        <begin position="188"/>
        <end position="207"/>
    </location>
</feature>
<feature type="transmembrane region" description="Helical" evidence="9">
    <location>
        <begin position="69"/>
        <end position="91"/>
    </location>
</feature>
<dbReference type="PANTHER" id="PTHR46187:SF3">
    <property type="entry name" value="ALKALINE CERAMIDASE 3"/>
    <property type="match status" value="1"/>
</dbReference>
<dbReference type="GO" id="GO:0016811">
    <property type="term" value="F:hydrolase activity, acting on carbon-nitrogen (but not peptide) bonds, in linear amides"/>
    <property type="evidence" value="ECO:0007669"/>
    <property type="project" value="InterPro"/>
</dbReference>
<name>A0A550CML9_9AGAR</name>
<protein>
    <submittedName>
        <fullName evidence="10">Ceramidase</fullName>
    </submittedName>
</protein>
<accession>A0A550CML9</accession>
<dbReference type="GO" id="GO:0046872">
    <property type="term" value="F:metal ion binding"/>
    <property type="evidence" value="ECO:0007669"/>
    <property type="project" value="UniProtKB-KW"/>
</dbReference>
<evidence type="ECO:0000256" key="5">
    <source>
        <dbReference type="ARBA" id="ARBA00022989"/>
    </source>
</evidence>
<evidence type="ECO:0000256" key="1">
    <source>
        <dbReference type="ARBA" id="ARBA00004141"/>
    </source>
</evidence>
<feature type="binding site" evidence="7">
    <location>
        <position position="27"/>
    </location>
    <ligand>
        <name>Ca(2+)</name>
        <dbReference type="ChEBI" id="CHEBI:29108"/>
    </ligand>
</feature>
<evidence type="ECO:0000256" key="3">
    <source>
        <dbReference type="ARBA" id="ARBA00022692"/>
    </source>
</evidence>
<keyword evidence="5 9" id="KW-1133">Transmembrane helix</keyword>
<sequence length="286" mass="32916">MLSHYGAVDLRKLGAWGPVTATLDWCEPNHMFSYYIAEVANSFSNLYTICIACYGATIAVRERLPQRFLLGYLGVALVGIGSFIFHATLLWEAQLADELPMVYVASFSVWSLGDDQPGFNAFSRRAKIRSVFFILFDILFTWSYYLYRNPVYHQLVFASLMLTVGYRTAHLLLWSERSVKIPDEKKKLIGKTFLIGVVLFVFGFFVWNLDNIFCGTLTHWKFNIGWPVAFLLEGHSWWHIFTAAGTYYMFVGVMLTSLGIKDDHQNYEIVRRMGMPMVVRSQGRKE</sequence>
<feature type="binding site" evidence="7">
    <location>
        <position position="25"/>
    </location>
    <ligand>
        <name>Ca(2+)</name>
        <dbReference type="ChEBI" id="CHEBI:29108"/>
    </ligand>
</feature>
<feature type="transmembrane region" description="Helical" evidence="9">
    <location>
        <begin position="128"/>
        <end position="145"/>
    </location>
</feature>
<dbReference type="AlphaFoldDB" id="A0A550CML9"/>
<feature type="binding site" evidence="8">
    <location>
        <position position="235"/>
    </location>
    <ligand>
        <name>Zn(2+)</name>
        <dbReference type="ChEBI" id="CHEBI:29105"/>
        <note>catalytic</note>
    </ligand>
</feature>
<comment type="subcellular location">
    <subcellularLocation>
        <location evidence="1">Membrane</location>
        <topology evidence="1">Multi-pass membrane protein</topology>
    </subcellularLocation>
</comment>
<proteinExistence type="inferred from homology"/>
<gene>
    <name evidence="10" type="ORF">BD626DRAFT_566665</name>
</gene>
<evidence type="ECO:0000313" key="10">
    <source>
        <dbReference type="EMBL" id="TRM66028.1"/>
    </source>
</evidence>
<feature type="binding site" evidence="8">
    <location>
        <position position="86"/>
    </location>
    <ligand>
        <name>Zn(2+)</name>
        <dbReference type="ChEBI" id="CHEBI:29105"/>
        <note>catalytic</note>
    </ligand>
</feature>
<comment type="caution">
    <text evidence="10">The sequence shown here is derived from an EMBL/GenBank/DDBJ whole genome shotgun (WGS) entry which is preliminary data.</text>
</comment>
<keyword evidence="7" id="KW-0479">Metal-binding</keyword>
<dbReference type="GO" id="GO:0046514">
    <property type="term" value="P:ceramide catabolic process"/>
    <property type="evidence" value="ECO:0007669"/>
    <property type="project" value="TreeGrafter"/>
</dbReference>
<keyword evidence="7" id="KW-0106">Calcium</keyword>
<keyword evidence="6 9" id="KW-0472">Membrane</keyword>
<feature type="binding site" evidence="7">
    <location>
        <position position="24"/>
    </location>
    <ligand>
        <name>Ca(2+)</name>
        <dbReference type="ChEBI" id="CHEBI:29108"/>
    </ligand>
</feature>
<reference evidence="10 11" key="1">
    <citation type="journal article" date="2019" name="New Phytol.">
        <title>Comparative genomics reveals unique wood-decay strategies and fruiting body development in the Schizophyllaceae.</title>
        <authorList>
            <person name="Almasi E."/>
            <person name="Sahu N."/>
            <person name="Krizsan K."/>
            <person name="Balint B."/>
            <person name="Kovacs G.M."/>
            <person name="Kiss B."/>
            <person name="Cseklye J."/>
            <person name="Drula E."/>
            <person name="Henrissat B."/>
            <person name="Nagy I."/>
            <person name="Chovatia M."/>
            <person name="Adam C."/>
            <person name="LaButti K."/>
            <person name="Lipzen A."/>
            <person name="Riley R."/>
            <person name="Grigoriev I.V."/>
            <person name="Nagy L.G."/>
        </authorList>
    </citation>
    <scope>NUCLEOTIDE SEQUENCE [LARGE SCALE GENOMIC DNA]</scope>
    <source>
        <strain evidence="10 11">NL-1724</strain>
    </source>
</reference>
<evidence type="ECO:0000256" key="2">
    <source>
        <dbReference type="ARBA" id="ARBA00009780"/>
    </source>
</evidence>
<keyword evidence="8" id="KW-0862">Zinc</keyword>
<dbReference type="PANTHER" id="PTHR46187">
    <property type="entry name" value="ALKALINE CERAMIDASE 3"/>
    <property type="match status" value="1"/>
</dbReference>
<comment type="similarity">
    <text evidence="2">Belongs to the alkaline ceramidase family.</text>
</comment>
<evidence type="ECO:0000256" key="7">
    <source>
        <dbReference type="PIRSR" id="PIRSR608901-1"/>
    </source>
</evidence>
<comment type="cofactor">
    <cofactor evidence="8">
        <name>Zn(2+)</name>
        <dbReference type="ChEBI" id="CHEBI:29105"/>
    </cofactor>
</comment>
<dbReference type="EMBL" id="VDMD01000004">
    <property type="protein sequence ID" value="TRM66028.1"/>
    <property type="molecule type" value="Genomic_DNA"/>
</dbReference>
<organism evidence="10 11">
    <name type="scientific">Schizophyllum amplum</name>
    <dbReference type="NCBI Taxonomy" id="97359"/>
    <lineage>
        <taxon>Eukaryota</taxon>
        <taxon>Fungi</taxon>
        <taxon>Dikarya</taxon>
        <taxon>Basidiomycota</taxon>
        <taxon>Agaricomycotina</taxon>
        <taxon>Agaricomycetes</taxon>
        <taxon>Agaricomycetidae</taxon>
        <taxon>Agaricales</taxon>
        <taxon>Schizophyllaceae</taxon>
        <taxon>Schizophyllum</taxon>
    </lineage>
</organism>
<dbReference type="GO" id="GO:0005789">
    <property type="term" value="C:endoplasmic reticulum membrane"/>
    <property type="evidence" value="ECO:0007669"/>
    <property type="project" value="TreeGrafter"/>
</dbReference>
<evidence type="ECO:0000313" key="11">
    <source>
        <dbReference type="Proteomes" id="UP000320762"/>
    </source>
</evidence>
<evidence type="ECO:0000256" key="4">
    <source>
        <dbReference type="ARBA" id="ARBA00022801"/>
    </source>
</evidence>